<dbReference type="PROSITE" id="PS52050">
    <property type="entry name" value="WYL"/>
    <property type="match status" value="1"/>
</dbReference>
<proteinExistence type="predicted"/>
<dbReference type="InterPro" id="IPR059020">
    <property type="entry name" value="CapW_CTD"/>
</dbReference>
<evidence type="ECO:0000259" key="3">
    <source>
        <dbReference type="Pfam" id="PF26109"/>
    </source>
</evidence>
<name>A0ABX0PUC5_9GAMM</name>
<evidence type="ECO:0000259" key="2">
    <source>
        <dbReference type="Pfam" id="PF26107"/>
    </source>
</evidence>
<dbReference type="PANTHER" id="PTHR34580">
    <property type="match status" value="1"/>
</dbReference>
<evidence type="ECO:0000313" key="5">
    <source>
        <dbReference type="Proteomes" id="UP001318321"/>
    </source>
</evidence>
<reference evidence="4 5" key="1">
    <citation type="submission" date="2020-03" db="EMBL/GenBank/DDBJ databases">
        <title>Identification of Halomonas strains.</title>
        <authorList>
            <person name="Xiao Z."/>
            <person name="Dong F."/>
            <person name="Wang Z."/>
            <person name="Zhao J.-Y."/>
        </authorList>
    </citation>
    <scope>NUCLEOTIDE SEQUENCE [LARGE SCALE GENOMIC DNA]</scope>
    <source>
        <strain evidence="4 5">DX6</strain>
    </source>
</reference>
<feature type="domain" description="DNA-binding transcriptional repressor CapW C-terminal dimerisation" evidence="2">
    <location>
        <begin position="212"/>
        <end position="282"/>
    </location>
</feature>
<comment type="caution">
    <text evidence="4">The sequence shown here is derived from an EMBL/GenBank/DDBJ whole genome shotgun (WGS) entry which is preliminary data.</text>
</comment>
<accession>A0ABX0PUC5</accession>
<dbReference type="RefSeq" id="WP_167117360.1">
    <property type="nucleotide sequence ID" value="NZ_JAAQTO010000047.1"/>
</dbReference>
<dbReference type="Proteomes" id="UP001318321">
    <property type="component" value="Unassembled WGS sequence"/>
</dbReference>
<dbReference type="InterPro" id="IPR051534">
    <property type="entry name" value="CBASS_pafABC_assoc_protein"/>
</dbReference>
<evidence type="ECO:0000259" key="1">
    <source>
        <dbReference type="Pfam" id="PF13280"/>
    </source>
</evidence>
<feature type="domain" description="DNA-binding transcriptional repressor CapW winged helix-turn-helix" evidence="3">
    <location>
        <begin position="10"/>
        <end position="89"/>
    </location>
</feature>
<feature type="domain" description="WYL" evidence="1">
    <location>
        <begin position="125"/>
        <end position="190"/>
    </location>
</feature>
<dbReference type="PANTHER" id="PTHR34580:SF3">
    <property type="entry name" value="PROTEIN PAFB"/>
    <property type="match status" value="1"/>
</dbReference>
<dbReference type="Pfam" id="PF13280">
    <property type="entry name" value="WYL"/>
    <property type="match status" value="1"/>
</dbReference>
<dbReference type="EMBL" id="JAAQTO010000047">
    <property type="protein sequence ID" value="NIC07010.1"/>
    <property type="molecule type" value="Genomic_DNA"/>
</dbReference>
<dbReference type="Pfam" id="PF26109">
    <property type="entry name" value="WHD_BrxR"/>
    <property type="match status" value="1"/>
</dbReference>
<evidence type="ECO:0000313" key="4">
    <source>
        <dbReference type="EMBL" id="NIC07010.1"/>
    </source>
</evidence>
<dbReference type="InterPro" id="IPR026881">
    <property type="entry name" value="WYL_dom"/>
</dbReference>
<gene>
    <name evidence="4" type="ORF">HBJ55_16390</name>
</gene>
<dbReference type="PIRSF" id="PIRSF015558">
    <property type="entry name" value="Txn_reg_DeoR_prd"/>
    <property type="match status" value="1"/>
</dbReference>
<organism evidence="4 5">
    <name type="scientific">Billgrantia bachuensis</name>
    <dbReference type="NCBI Taxonomy" id="2717286"/>
    <lineage>
        <taxon>Bacteria</taxon>
        <taxon>Pseudomonadati</taxon>
        <taxon>Pseudomonadota</taxon>
        <taxon>Gammaproteobacteria</taxon>
        <taxon>Oceanospirillales</taxon>
        <taxon>Halomonadaceae</taxon>
        <taxon>Billgrantia</taxon>
    </lineage>
</organism>
<dbReference type="InterPro" id="IPR016634">
    <property type="entry name" value="CapW-like"/>
</dbReference>
<sequence>MTESTPLPWDTLARYRLIEVLALWEGKVAASQIGRAFDIGRQQSQKILRQYRILAPDNLIYDESKKGFVPTNDFKTRFTQGRVEEYLHLQGANHQLDSPFTGLSLGAANTEALPMPSREISPLVVREIVKAARQGLRLEVNYASFSNPQGEDRILVPHTLVFAANRWHVRAFCEKHLQYRDFVLSRFRDVPEPCGSMLDNHDGMHDADWHTQVEVRLIPDRRLLEVERSLIARDYGMENGELALTCRGPLVLYALREMGLNPQHSEVNPRAQQVEIANREELTRWIRWD</sequence>
<protein>
    <submittedName>
        <fullName evidence="4">WYL domain-containing protein</fullName>
    </submittedName>
</protein>
<dbReference type="Pfam" id="PF26107">
    <property type="entry name" value="BrxR_CTD"/>
    <property type="match status" value="1"/>
</dbReference>
<keyword evidence="5" id="KW-1185">Reference proteome</keyword>
<dbReference type="InterPro" id="IPR059019">
    <property type="entry name" value="WHD_CapW"/>
</dbReference>